<evidence type="ECO:0000256" key="3">
    <source>
        <dbReference type="ARBA" id="ARBA00023054"/>
    </source>
</evidence>
<evidence type="ECO:0000313" key="5">
    <source>
        <dbReference type="EMBL" id="THU97647.1"/>
    </source>
</evidence>
<evidence type="ECO:0000256" key="1">
    <source>
        <dbReference type="ARBA" id="ARBA00009574"/>
    </source>
</evidence>
<feature type="compositionally biased region" description="Low complexity" evidence="4">
    <location>
        <begin position="469"/>
        <end position="510"/>
    </location>
</feature>
<protein>
    <recommendedName>
        <fullName evidence="2">Autophagy-related protein 14</fullName>
    </recommendedName>
</protein>
<reference evidence="5 6" key="1">
    <citation type="journal article" date="2019" name="Nat. Ecol. Evol.">
        <title>Megaphylogeny resolves global patterns of mushroom evolution.</title>
        <authorList>
            <person name="Varga T."/>
            <person name="Krizsan K."/>
            <person name="Foldi C."/>
            <person name="Dima B."/>
            <person name="Sanchez-Garcia M."/>
            <person name="Sanchez-Ramirez S."/>
            <person name="Szollosi G.J."/>
            <person name="Szarkandi J.G."/>
            <person name="Papp V."/>
            <person name="Albert L."/>
            <person name="Andreopoulos W."/>
            <person name="Angelini C."/>
            <person name="Antonin V."/>
            <person name="Barry K.W."/>
            <person name="Bougher N.L."/>
            <person name="Buchanan P."/>
            <person name="Buyck B."/>
            <person name="Bense V."/>
            <person name="Catcheside P."/>
            <person name="Chovatia M."/>
            <person name="Cooper J."/>
            <person name="Damon W."/>
            <person name="Desjardin D."/>
            <person name="Finy P."/>
            <person name="Geml J."/>
            <person name="Haridas S."/>
            <person name="Hughes K."/>
            <person name="Justo A."/>
            <person name="Karasinski D."/>
            <person name="Kautmanova I."/>
            <person name="Kiss B."/>
            <person name="Kocsube S."/>
            <person name="Kotiranta H."/>
            <person name="LaButti K.M."/>
            <person name="Lechner B.E."/>
            <person name="Liimatainen K."/>
            <person name="Lipzen A."/>
            <person name="Lukacs Z."/>
            <person name="Mihaltcheva S."/>
            <person name="Morgado L.N."/>
            <person name="Niskanen T."/>
            <person name="Noordeloos M.E."/>
            <person name="Ohm R.A."/>
            <person name="Ortiz-Santana B."/>
            <person name="Ovrebo C."/>
            <person name="Racz N."/>
            <person name="Riley R."/>
            <person name="Savchenko A."/>
            <person name="Shiryaev A."/>
            <person name="Soop K."/>
            <person name="Spirin V."/>
            <person name="Szebenyi C."/>
            <person name="Tomsovsky M."/>
            <person name="Tulloss R.E."/>
            <person name="Uehling J."/>
            <person name="Grigoriev I.V."/>
            <person name="Vagvolgyi C."/>
            <person name="Papp T."/>
            <person name="Martin F.M."/>
            <person name="Miettinen O."/>
            <person name="Hibbett D.S."/>
            <person name="Nagy L.G."/>
        </authorList>
    </citation>
    <scope>NUCLEOTIDE SEQUENCE [LARGE SCALE GENOMIC DNA]</scope>
    <source>
        <strain evidence="5 6">CBS 962.96</strain>
    </source>
</reference>
<feature type="region of interest" description="Disordered" evidence="4">
    <location>
        <begin position="457"/>
        <end position="575"/>
    </location>
</feature>
<accession>A0A4S8M5V9</accession>
<feature type="compositionally biased region" description="Polar residues" evidence="4">
    <location>
        <begin position="344"/>
        <end position="359"/>
    </location>
</feature>
<feature type="compositionally biased region" description="Acidic residues" evidence="4">
    <location>
        <begin position="558"/>
        <end position="575"/>
    </location>
</feature>
<feature type="compositionally biased region" description="Acidic residues" evidence="4">
    <location>
        <begin position="306"/>
        <end position="319"/>
    </location>
</feature>
<dbReference type="GO" id="GO:0005737">
    <property type="term" value="C:cytoplasm"/>
    <property type="evidence" value="ECO:0007669"/>
    <property type="project" value="UniProtKB-ARBA"/>
</dbReference>
<dbReference type="EMBL" id="ML179151">
    <property type="protein sequence ID" value="THU97647.1"/>
    <property type="molecule type" value="Genomic_DNA"/>
</dbReference>
<feature type="region of interest" description="Disordered" evidence="4">
    <location>
        <begin position="300"/>
        <end position="364"/>
    </location>
</feature>
<dbReference type="GO" id="GO:0032991">
    <property type="term" value="C:protein-containing complex"/>
    <property type="evidence" value="ECO:0007669"/>
    <property type="project" value="UniProtKB-ARBA"/>
</dbReference>
<dbReference type="InterPro" id="IPR018791">
    <property type="entry name" value="UV_resistance/autophagy_Atg14"/>
</dbReference>
<keyword evidence="6" id="KW-1185">Reference proteome</keyword>
<dbReference type="Proteomes" id="UP000297245">
    <property type="component" value="Unassembled WGS sequence"/>
</dbReference>
<dbReference type="OrthoDB" id="16772at2759"/>
<proteinExistence type="inferred from homology"/>
<name>A0A4S8M5V9_DENBC</name>
<dbReference type="AlphaFoldDB" id="A0A4S8M5V9"/>
<keyword evidence="3" id="KW-0175">Coiled coil</keyword>
<feature type="region of interest" description="Disordered" evidence="4">
    <location>
        <begin position="114"/>
        <end position="147"/>
    </location>
</feature>
<sequence length="575" mass="62651">MECKGCQYRQQQFFCPKCISGRFEECRLQIQKFSNERDDAVSKATRGLESVEGSRIRRANVTTIQTRVDELMNGLAKLRKDNDLKRARLQKLRETLATRRQTLSAAKLQFLPSTTSTVSGHGSTSTSSVHPSLSASSSTTYPSPSSFAPSPLTPFINQYATSLEYLQAALTHARSGLVAELVEVFNIVQLGGRPPMNGRPGVAGEWSIANLVLPVPGDVKRYPTEHINAVLTNTIRFVELLGFYLGVKMPFEVTWGGRKLGVGVPWIGSVKGYGTTAGEWARWHLKYPLHLTNSSSPLLPPSASDLEADADADSSESTEYEYLTLSPERKIRSRKSGSDDADRTPTQSTVLTPSSTSRSAPKDDLADSMLHTKETESTAIPSFTTALAMLLYNVCYLAYTQNVDIPLAQAGDVLGNLWAVCCSPELGRRSHETRPHLPTPTPVQFQLDFGQLLQATARGPKRREAVMRKSSGSSTKSPSSSSSPAVTTAGTGTIATSNSGPGSGMRPGSSENSDLRKSMSSRRRSSVSLAKDVIRSGRWGRGRDRDSNGGTEKTGKETEEDEWDLVEEEEEGLDF</sequence>
<dbReference type="Pfam" id="PF10186">
    <property type="entry name" value="ATG14"/>
    <property type="match status" value="1"/>
</dbReference>
<organism evidence="5 6">
    <name type="scientific">Dendrothele bispora (strain CBS 962.96)</name>
    <dbReference type="NCBI Taxonomy" id="1314807"/>
    <lineage>
        <taxon>Eukaryota</taxon>
        <taxon>Fungi</taxon>
        <taxon>Dikarya</taxon>
        <taxon>Basidiomycota</taxon>
        <taxon>Agaricomycotina</taxon>
        <taxon>Agaricomycetes</taxon>
        <taxon>Agaricomycetidae</taxon>
        <taxon>Agaricales</taxon>
        <taxon>Agaricales incertae sedis</taxon>
        <taxon>Dendrothele</taxon>
    </lineage>
</organism>
<comment type="similarity">
    <text evidence="1">Belongs to the ATG14 family.</text>
</comment>
<evidence type="ECO:0000256" key="4">
    <source>
        <dbReference type="SAM" id="MobiDB-lite"/>
    </source>
</evidence>
<gene>
    <name evidence="5" type="ORF">K435DRAFT_753834</name>
</gene>
<evidence type="ECO:0000256" key="2">
    <source>
        <dbReference type="ARBA" id="ARBA00013807"/>
    </source>
</evidence>
<evidence type="ECO:0000313" key="6">
    <source>
        <dbReference type="Proteomes" id="UP000297245"/>
    </source>
</evidence>
<feature type="compositionally biased region" description="Basic and acidic residues" evidence="4">
    <location>
        <begin position="541"/>
        <end position="557"/>
    </location>
</feature>